<dbReference type="InterPro" id="IPR008915">
    <property type="entry name" value="Peptidase_M50"/>
</dbReference>
<evidence type="ECO:0000256" key="3">
    <source>
        <dbReference type="ARBA" id="ARBA00004162"/>
    </source>
</evidence>
<gene>
    <name evidence="14" type="primary">rseP</name>
    <name evidence="14" type="ORF">BHU61_03465</name>
</gene>
<dbReference type="PANTHER" id="PTHR42837">
    <property type="entry name" value="REGULATOR OF SIGMA-E PROTEASE RSEP"/>
    <property type="match status" value="1"/>
</dbReference>
<keyword evidence="9 12" id="KW-1133">Transmembrane helix</keyword>
<keyword evidence="10 12" id="KW-0482">Metalloprotease</keyword>
<dbReference type="CDD" id="cd06163">
    <property type="entry name" value="S2P-M50_PDZ_RseP-like"/>
    <property type="match status" value="1"/>
</dbReference>
<organism evidence="14 15">
    <name type="scientific">Macrococcus epidermidis</name>
    <dbReference type="NCBI Taxonomy" id="1902580"/>
    <lineage>
        <taxon>Bacteria</taxon>
        <taxon>Bacillati</taxon>
        <taxon>Bacillota</taxon>
        <taxon>Bacilli</taxon>
        <taxon>Bacillales</taxon>
        <taxon>Staphylococcaceae</taxon>
        <taxon>Macrococcus</taxon>
    </lineage>
</organism>
<proteinExistence type="inferred from homology"/>
<dbReference type="GO" id="GO:0006508">
    <property type="term" value="P:proteolysis"/>
    <property type="evidence" value="ECO:0007669"/>
    <property type="project" value="UniProtKB-KW"/>
</dbReference>
<evidence type="ECO:0000256" key="11">
    <source>
        <dbReference type="ARBA" id="ARBA00023136"/>
    </source>
</evidence>
<comment type="similarity">
    <text evidence="4 12">Belongs to the peptidase M50B family.</text>
</comment>
<keyword evidence="6 12" id="KW-0812">Transmembrane</keyword>
<evidence type="ECO:0000256" key="12">
    <source>
        <dbReference type="RuleBase" id="RU362031"/>
    </source>
</evidence>
<accession>A0A327ZWI2</accession>
<dbReference type="InterPro" id="IPR036034">
    <property type="entry name" value="PDZ_sf"/>
</dbReference>
<evidence type="ECO:0000256" key="4">
    <source>
        <dbReference type="ARBA" id="ARBA00007931"/>
    </source>
</evidence>
<dbReference type="Gene3D" id="2.30.42.10">
    <property type="match status" value="1"/>
</dbReference>
<keyword evidence="11 12" id="KW-0472">Membrane</keyword>
<dbReference type="InterPro" id="IPR001478">
    <property type="entry name" value="PDZ"/>
</dbReference>
<feature type="transmembrane region" description="Helical" evidence="12">
    <location>
        <begin position="168"/>
        <end position="193"/>
    </location>
</feature>
<feature type="transmembrane region" description="Helical" evidence="12">
    <location>
        <begin position="351"/>
        <end position="370"/>
    </location>
</feature>
<feature type="transmembrane region" description="Helical" evidence="12">
    <location>
        <begin position="6"/>
        <end position="25"/>
    </location>
</feature>
<keyword evidence="12" id="KW-0479">Metal-binding</keyword>
<protein>
    <recommendedName>
        <fullName evidence="12">Zinc metalloprotease</fullName>
        <ecNumber evidence="12">3.4.24.-</ecNumber>
    </recommendedName>
</protein>
<evidence type="ECO:0000256" key="7">
    <source>
        <dbReference type="ARBA" id="ARBA00022801"/>
    </source>
</evidence>
<dbReference type="RefSeq" id="WP_111714657.1">
    <property type="nucleotide sequence ID" value="NZ_CP073819.1"/>
</dbReference>
<dbReference type="PANTHER" id="PTHR42837:SF2">
    <property type="entry name" value="MEMBRANE METALLOPROTEASE ARASP2, CHLOROPLASTIC-RELATED"/>
    <property type="match status" value="1"/>
</dbReference>
<dbReference type="GO" id="GO:0046872">
    <property type="term" value="F:metal ion binding"/>
    <property type="evidence" value="ECO:0007669"/>
    <property type="project" value="UniProtKB-KW"/>
</dbReference>
<evidence type="ECO:0000313" key="14">
    <source>
        <dbReference type="EMBL" id="RAK46527.1"/>
    </source>
</evidence>
<dbReference type="GO" id="GO:0004222">
    <property type="term" value="F:metalloendopeptidase activity"/>
    <property type="evidence" value="ECO:0007669"/>
    <property type="project" value="InterPro"/>
</dbReference>
<dbReference type="InterPro" id="IPR004387">
    <property type="entry name" value="Pept_M50_Zn"/>
</dbReference>
<keyword evidence="7 12" id="KW-0378">Hydrolase</keyword>
<dbReference type="Pfam" id="PF02163">
    <property type="entry name" value="Peptidase_M50"/>
    <property type="match status" value="1"/>
</dbReference>
<sequence>MGIIAFIIIFGLLVTVHEYGHLLFAKRAGIMCPEFAIGMGPKIFSYKKDETLYTIRLLPVGGYVMMAGSGMEQNPLTEGMTVNIKRNEAGEVTHILLDDQHQFQQIEQLEVTDSDFEERLFIEGINQYTNEQVRYSVAHEAYFVREGDLIQIAPLERQFKNKKPWPKFLALFAGPLFNFILAFVLFLALAFMVGAPTTTISGVAKESPAQEVGLKKGDTIKQLNGEKVTNFNQIKNFLNQNGGKTIKVIVDRAGQEKTFDLKPKLMKQEVSKGKSLERYVIGFESELGGSFLDKLLYGITMTIEGATKIFTLLGIMFASIFNGTFSFDMLNGPVGIYKNTEKVASMGLESLIFYTAMLSVNLGIMNLLPIPALDGGRILFVIYEAIFRKPVNKKAEMYIVAAGAIFVFFVMIMVTWNDISRYFLK</sequence>
<dbReference type="SUPFAM" id="SSF50156">
    <property type="entry name" value="PDZ domain-like"/>
    <property type="match status" value="1"/>
</dbReference>
<keyword evidence="8 12" id="KW-0862">Zinc</keyword>
<dbReference type="EC" id="3.4.24.-" evidence="12"/>
<keyword evidence="5 14" id="KW-0645">Protease</keyword>
<dbReference type="Proteomes" id="UP000249808">
    <property type="component" value="Unassembled WGS sequence"/>
</dbReference>
<evidence type="ECO:0000256" key="9">
    <source>
        <dbReference type="ARBA" id="ARBA00022989"/>
    </source>
</evidence>
<reference evidence="14 15" key="1">
    <citation type="journal article" date="2018" name="Front. Microbiol.">
        <title>Description and Comparative Genomics of Macrococcus caseolyticus subsp. hominis subsp. nov., Macrococcus goetzii sp. nov., Macrococcus epidermidis sp. nov., and Macrococcus bohemicus sp. nov., Novel Macrococci From Human Clinical Material With Virulence Potential and Suspected Uptake of Foreign DNA by Natural Transformation.</title>
        <authorList>
            <person name="Maslanova I."/>
            <person name="Wertheimer Z."/>
            <person name="Sedlacek I."/>
            <person name="Svec P."/>
            <person name="Indrakova A."/>
            <person name="Kovarovic V."/>
            <person name="Schumann P."/>
            <person name="Sproer C."/>
            <person name="Kralova S."/>
            <person name="Sedo O."/>
            <person name="Kristofova L."/>
            <person name="Vrbovska V."/>
            <person name="Fuzik T."/>
            <person name="Petras P."/>
            <person name="Zdrahal Z."/>
            <person name="Ruzickova V."/>
            <person name="Doskar J."/>
            <person name="Pantucek R."/>
        </authorList>
    </citation>
    <scope>NUCLEOTIDE SEQUENCE [LARGE SCALE GENOMIC DNA]</scope>
    <source>
        <strain evidence="14 15">01/688</strain>
    </source>
</reference>
<evidence type="ECO:0000256" key="6">
    <source>
        <dbReference type="ARBA" id="ARBA00022692"/>
    </source>
</evidence>
<keyword evidence="15" id="KW-1185">Reference proteome</keyword>
<evidence type="ECO:0000256" key="8">
    <source>
        <dbReference type="ARBA" id="ARBA00022833"/>
    </source>
</evidence>
<evidence type="ECO:0000256" key="2">
    <source>
        <dbReference type="ARBA" id="ARBA00004141"/>
    </source>
</evidence>
<comment type="cofactor">
    <cofactor evidence="1 12">
        <name>Zn(2+)</name>
        <dbReference type="ChEBI" id="CHEBI:29105"/>
    </cofactor>
</comment>
<dbReference type="EMBL" id="PZJH01000001">
    <property type="protein sequence ID" value="RAK46527.1"/>
    <property type="molecule type" value="Genomic_DNA"/>
</dbReference>
<evidence type="ECO:0000313" key="15">
    <source>
        <dbReference type="Proteomes" id="UP000249808"/>
    </source>
</evidence>
<dbReference type="NCBIfam" id="TIGR00054">
    <property type="entry name" value="RIP metalloprotease RseP"/>
    <property type="match status" value="1"/>
</dbReference>
<dbReference type="InterPro" id="IPR041489">
    <property type="entry name" value="PDZ_6"/>
</dbReference>
<feature type="transmembrane region" description="Helical" evidence="12">
    <location>
        <begin position="397"/>
        <end position="416"/>
    </location>
</feature>
<name>A0A327ZWI2_9STAP</name>
<feature type="transmembrane region" description="Helical" evidence="12">
    <location>
        <begin position="309"/>
        <end position="330"/>
    </location>
</feature>
<dbReference type="SMART" id="SM00228">
    <property type="entry name" value="PDZ"/>
    <property type="match status" value="1"/>
</dbReference>
<dbReference type="AlphaFoldDB" id="A0A327ZWI2"/>
<comment type="caution">
    <text evidence="14">The sequence shown here is derived from an EMBL/GenBank/DDBJ whole genome shotgun (WGS) entry which is preliminary data.</text>
</comment>
<dbReference type="CDD" id="cd23081">
    <property type="entry name" value="cpPDZ_EcRseP-like"/>
    <property type="match status" value="1"/>
</dbReference>
<feature type="domain" description="PDZ" evidence="13">
    <location>
        <begin position="187"/>
        <end position="254"/>
    </location>
</feature>
<dbReference type="GO" id="GO:0016020">
    <property type="term" value="C:membrane"/>
    <property type="evidence" value="ECO:0007669"/>
    <property type="project" value="UniProtKB-SubCell"/>
</dbReference>
<evidence type="ECO:0000256" key="1">
    <source>
        <dbReference type="ARBA" id="ARBA00001947"/>
    </source>
</evidence>
<evidence type="ECO:0000256" key="5">
    <source>
        <dbReference type="ARBA" id="ARBA00022670"/>
    </source>
</evidence>
<evidence type="ECO:0000256" key="10">
    <source>
        <dbReference type="ARBA" id="ARBA00023049"/>
    </source>
</evidence>
<evidence type="ECO:0000259" key="13">
    <source>
        <dbReference type="SMART" id="SM00228"/>
    </source>
</evidence>
<comment type="subcellular location">
    <subcellularLocation>
        <location evidence="3">Cell membrane</location>
        <topology evidence="3">Single-pass membrane protein</topology>
    </subcellularLocation>
    <subcellularLocation>
        <location evidence="2">Membrane</location>
        <topology evidence="2">Multi-pass membrane protein</topology>
    </subcellularLocation>
</comment>
<dbReference type="Pfam" id="PF17820">
    <property type="entry name" value="PDZ_6"/>
    <property type="match status" value="1"/>
</dbReference>